<evidence type="ECO:0000313" key="2">
    <source>
        <dbReference type="EMBL" id="TPV35123.1"/>
    </source>
</evidence>
<dbReference type="InterPro" id="IPR021255">
    <property type="entry name" value="DUF2807"/>
</dbReference>
<dbReference type="Pfam" id="PF10988">
    <property type="entry name" value="DUF2807"/>
    <property type="match status" value="1"/>
</dbReference>
<dbReference type="EMBL" id="VHIQ01000002">
    <property type="protein sequence ID" value="TPV35123.1"/>
    <property type="molecule type" value="Genomic_DNA"/>
</dbReference>
<proteinExistence type="predicted"/>
<gene>
    <name evidence="2" type="ORF">FJ651_05170</name>
</gene>
<evidence type="ECO:0000313" key="3">
    <source>
        <dbReference type="Proteomes" id="UP000317332"/>
    </source>
</evidence>
<organism evidence="2 3">
    <name type="scientific">Paucihalobacter ruber</name>
    <dbReference type="NCBI Taxonomy" id="2567861"/>
    <lineage>
        <taxon>Bacteria</taxon>
        <taxon>Pseudomonadati</taxon>
        <taxon>Bacteroidota</taxon>
        <taxon>Flavobacteriia</taxon>
        <taxon>Flavobacteriales</taxon>
        <taxon>Flavobacteriaceae</taxon>
        <taxon>Paucihalobacter</taxon>
    </lineage>
</organism>
<reference evidence="2 3" key="1">
    <citation type="submission" date="2019-06" db="EMBL/GenBank/DDBJ databases">
        <title>Flavobacteriaceae Paucihalobacterium erythroidium CWB-1, complete genome.</title>
        <authorList>
            <person name="Wu S."/>
        </authorList>
    </citation>
    <scope>NUCLEOTIDE SEQUENCE [LARGE SCALE GENOMIC DNA]</scope>
    <source>
        <strain evidence="2 3">CWB-1</strain>
    </source>
</reference>
<dbReference type="Proteomes" id="UP000317332">
    <property type="component" value="Unassembled WGS sequence"/>
</dbReference>
<comment type="caution">
    <text evidence="2">The sequence shown here is derived from an EMBL/GenBank/DDBJ whole genome shotgun (WGS) entry which is preliminary data.</text>
</comment>
<feature type="domain" description="Putative auto-transporter adhesin head GIN" evidence="1">
    <location>
        <begin position="26"/>
        <end position="205"/>
    </location>
</feature>
<accession>A0A506PMN0</accession>
<name>A0A506PMN0_9FLAO</name>
<keyword evidence="3" id="KW-1185">Reference proteome</keyword>
<dbReference type="Gene3D" id="2.160.20.120">
    <property type="match status" value="1"/>
</dbReference>
<sequence>MIAIVILCAFFGSVTAQNTRETSIKEFSTIKVYDLIELNLIPSTENKVVITGSNTEEVEVVQNGSTLKIRMQLKKLFKGTDVEVNVYYTNLNIIDANEGCIITANNLIKQNSLEIRTQEGAKVDANLELEDLKIRAVTGGIVDVKGTATNQDISIYTGGIYNAENLITQTTTVRINAAGEAHVNANQSVDAKIRAGGDVYVYGNPKTISENIALGGSLKRVN</sequence>
<dbReference type="AlphaFoldDB" id="A0A506PMN0"/>
<evidence type="ECO:0000259" key="1">
    <source>
        <dbReference type="Pfam" id="PF10988"/>
    </source>
</evidence>
<dbReference type="OrthoDB" id="704821at2"/>
<protein>
    <submittedName>
        <fullName evidence="2">DUF2807 domain-containing protein</fullName>
    </submittedName>
</protein>